<evidence type="ECO:0000313" key="1">
    <source>
        <dbReference type="EMBL" id="GAU31646.1"/>
    </source>
</evidence>
<dbReference type="AlphaFoldDB" id="A0A2Z6MG46"/>
<dbReference type="Proteomes" id="UP000242715">
    <property type="component" value="Unassembled WGS sequence"/>
</dbReference>
<dbReference type="PANTHER" id="PTHR31343">
    <property type="entry name" value="T15D22.8"/>
    <property type="match status" value="1"/>
</dbReference>
<evidence type="ECO:0000313" key="2">
    <source>
        <dbReference type="Proteomes" id="UP000242715"/>
    </source>
</evidence>
<dbReference type="PANTHER" id="PTHR31343:SF8">
    <property type="entry name" value="OS07G0246600 PROTEIN"/>
    <property type="match status" value="1"/>
</dbReference>
<sequence length="249" mass="27969">MSNSTSGSNSNQSCKQGSCVDSYESTLLSPIRVNNLNSIISSLSPCVAINFSSEPKTEGSRTSEYAKQPYFVLEDLGFSTEENGTFETTKAKVAYQYVEFDLPYERQSFNDKVSTLAMENPCIKNYRSCDLSPCSWFSVAWYPIYRIPIGSTLKNLGASFLTFHNLSTHFIGKNQSEWHSGSLKMSLPIFGLATYKLKGSILTLPEASESQRLNSLLKAADVWLQNLKVPVYHHDHSHFTKNGKQWIEE</sequence>
<keyword evidence="2" id="KW-1185">Reference proteome</keyword>
<accession>A0A2Z6MG46</accession>
<dbReference type="Pfam" id="PF05623">
    <property type="entry name" value="DUF789"/>
    <property type="match status" value="1"/>
</dbReference>
<protein>
    <submittedName>
        <fullName evidence="1">Uncharacterized protein</fullName>
    </submittedName>
</protein>
<organism evidence="1 2">
    <name type="scientific">Trifolium subterraneum</name>
    <name type="common">Subterranean clover</name>
    <dbReference type="NCBI Taxonomy" id="3900"/>
    <lineage>
        <taxon>Eukaryota</taxon>
        <taxon>Viridiplantae</taxon>
        <taxon>Streptophyta</taxon>
        <taxon>Embryophyta</taxon>
        <taxon>Tracheophyta</taxon>
        <taxon>Spermatophyta</taxon>
        <taxon>Magnoliopsida</taxon>
        <taxon>eudicotyledons</taxon>
        <taxon>Gunneridae</taxon>
        <taxon>Pentapetalae</taxon>
        <taxon>rosids</taxon>
        <taxon>fabids</taxon>
        <taxon>Fabales</taxon>
        <taxon>Fabaceae</taxon>
        <taxon>Papilionoideae</taxon>
        <taxon>50 kb inversion clade</taxon>
        <taxon>NPAAA clade</taxon>
        <taxon>Hologalegina</taxon>
        <taxon>IRL clade</taxon>
        <taxon>Trifolieae</taxon>
        <taxon>Trifolium</taxon>
    </lineage>
</organism>
<name>A0A2Z6MG46_TRISU</name>
<dbReference type="EMBL" id="DF973463">
    <property type="protein sequence ID" value="GAU31646.1"/>
    <property type="molecule type" value="Genomic_DNA"/>
</dbReference>
<dbReference type="InterPro" id="IPR008507">
    <property type="entry name" value="DUF789"/>
</dbReference>
<dbReference type="OrthoDB" id="1716402at2759"/>
<reference evidence="2" key="1">
    <citation type="journal article" date="2017" name="Front. Plant Sci.">
        <title>Climate Clever Clovers: New Paradigm to Reduce the Environmental Footprint of Ruminants by Breeding Low Methanogenic Forages Utilizing Haplotype Variation.</title>
        <authorList>
            <person name="Kaur P."/>
            <person name="Appels R."/>
            <person name="Bayer P.E."/>
            <person name="Keeble-Gagnere G."/>
            <person name="Wang J."/>
            <person name="Hirakawa H."/>
            <person name="Shirasawa K."/>
            <person name="Vercoe P."/>
            <person name="Stefanova K."/>
            <person name="Durmic Z."/>
            <person name="Nichols P."/>
            <person name="Revell C."/>
            <person name="Isobe S.N."/>
            <person name="Edwards D."/>
            <person name="Erskine W."/>
        </authorList>
    </citation>
    <scope>NUCLEOTIDE SEQUENCE [LARGE SCALE GENOMIC DNA]</scope>
    <source>
        <strain evidence="2">cv. Daliak</strain>
    </source>
</reference>
<proteinExistence type="predicted"/>
<gene>
    <name evidence="1" type="ORF">TSUD_38430</name>
</gene>